<reference evidence="4" key="1">
    <citation type="journal article" date="2013" name="Genome Announc.">
        <title>Draft genome sequence of the grapevine dieback fungus Eutypa lata UCR-EL1.</title>
        <authorList>
            <person name="Blanco-Ulate B."/>
            <person name="Rolshausen P.E."/>
            <person name="Cantu D."/>
        </authorList>
    </citation>
    <scope>NUCLEOTIDE SEQUENCE [LARGE SCALE GENOMIC DNA]</scope>
    <source>
        <strain evidence="4">UCR-EL1</strain>
    </source>
</reference>
<evidence type="ECO:0000313" key="4">
    <source>
        <dbReference type="Proteomes" id="UP000012174"/>
    </source>
</evidence>
<keyword evidence="4" id="KW-1185">Reference proteome</keyword>
<dbReference type="InterPro" id="IPR036514">
    <property type="entry name" value="SGNH_hydro_sf"/>
</dbReference>
<dbReference type="AlphaFoldDB" id="M7TE25"/>
<dbReference type="GO" id="GO:0004622">
    <property type="term" value="F:phosphatidylcholine lysophospholipase activity"/>
    <property type="evidence" value="ECO:0007669"/>
    <property type="project" value="TreeGrafter"/>
</dbReference>
<proteinExistence type="predicted"/>
<feature type="signal peptide" evidence="1">
    <location>
        <begin position="1"/>
        <end position="21"/>
    </location>
</feature>
<dbReference type="PANTHER" id="PTHR30383:SF31">
    <property type="entry name" value="SGNH HYDROLASE-TYPE ESTERASE DOMAIN-CONTAINING PROTEIN-RELATED"/>
    <property type="match status" value="1"/>
</dbReference>
<evidence type="ECO:0000256" key="1">
    <source>
        <dbReference type="SAM" id="SignalP"/>
    </source>
</evidence>
<evidence type="ECO:0000259" key="2">
    <source>
        <dbReference type="Pfam" id="PF13472"/>
    </source>
</evidence>
<accession>M7TE25</accession>
<dbReference type="InterPro" id="IPR013830">
    <property type="entry name" value="SGNH_hydro"/>
</dbReference>
<gene>
    <name evidence="3" type="ORF">UCREL1_4849</name>
</gene>
<keyword evidence="3" id="KW-0378">Hydrolase</keyword>
<dbReference type="SUPFAM" id="SSF52266">
    <property type="entry name" value="SGNH hydrolase"/>
    <property type="match status" value="1"/>
</dbReference>
<dbReference type="eggNOG" id="ENOG502SIJX">
    <property type="taxonomic scope" value="Eukaryota"/>
</dbReference>
<feature type="chain" id="PRO_5004085514" evidence="1">
    <location>
        <begin position="22"/>
        <end position="256"/>
    </location>
</feature>
<dbReference type="InterPro" id="IPR051532">
    <property type="entry name" value="Ester_Hydrolysis_Enzymes"/>
</dbReference>
<dbReference type="Gene3D" id="3.40.50.1110">
    <property type="entry name" value="SGNH hydrolase"/>
    <property type="match status" value="1"/>
</dbReference>
<organism evidence="3 4">
    <name type="scientific">Eutypa lata (strain UCR-EL1)</name>
    <name type="common">Grapevine dieback disease fungus</name>
    <name type="synonym">Eutypa armeniacae</name>
    <dbReference type="NCBI Taxonomy" id="1287681"/>
    <lineage>
        <taxon>Eukaryota</taxon>
        <taxon>Fungi</taxon>
        <taxon>Dikarya</taxon>
        <taxon>Ascomycota</taxon>
        <taxon>Pezizomycotina</taxon>
        <taxon>Sordariomycetes</taxon>
        <taxon>Xylariomycetidae</taxon>
        <taxon>Xylariales</taxon>
        <taxon>Diatrypaceae</taxon>
        <taxon>Eutypa</taxon>
    </lineage>
</organism>
<dbReference type="PANTHER" id="PTHR30383">
    <property type="entry name" value="THIOESTERASE 1/PROTEASE 1/LYSOPHOSPHOLIPASE L1"/>
    <property type="match status" value="1"/>
</dbReference>
<name>M7TE25_EUTLA</name>
<feature type="domain" description="SGNH hydrolase-type esterase" evidence="2">
    <location>
        <begin position="41"/>
        <end position="218"/>
    </location>
</feature>
<dbReference type="HOGENOM" id="CLU_044083_1_1_1"/>
<dbReference type="KEGG" id="ela:UCREL1_4849"/>
<protein>
    <submittedName>
        <fullName evidence="3">Putative gdsl-like lipase acylhydrolase protein</fullName>
    </submittedName>
</protein>
<keyword evidence="1" id="KW-0732">Signal</keyword>
<sequence>MVSPNALLGVTAYVALPIVSALSLPNTHHLRADVPLRISPLGASVTYGTGSTTGNGYRGPLRDSLTGPGGYTVNMVGLNPHGEMKDHEQDGYPGAKVRDVSDKVAPILDELKPNVFLINAGINDCIAGSKDPDAIDAGMGDLLGPIWDRNQDTAIVLSALLVNANPDVDACAKKVTEKYKARVASGASAGRKIVFADMSAVGLGDLGGDGTHPTDGGYVKMAGGWYAAIQDLSGKGWISKAEFVEGMPDDGNNGPP</sequence>
<evidence type="ECO:0000313" key="3">
    <source>
        <dbReference type="EMBL" id="EMR68141.1"/>
    </source>
</evidence>
<dbReference type="EMBL" id="KB706304">
    <property type="protein sequence ID" value="EMR68141.1"/>
    <property type="molecule type" value="Genomic_DNA"/>
</dbReference>
<dbReference type="Pfam" id="PF13472">
    <property type="entry name" value="Lipase_GDSL_2"/>
    <property type="match status" value="1"/>
</dbReference>
<dbReference type="Proteomes" id="UP000012174">
    <property type="component" value="Unassembled WGS sequence"/>
</dbReference>
<dbReference type="STRING" id="1287681.M7TE25"/>
<dbReference type="OrthoDB" id="6123at2759"/>